<name>A0AC35G6P5_9BILA</name>
<dbReference type="Proteomes" id="UP000887580">
    <property type="component" value="Unplaced"/>
</dbReference>
<protein>
    <submittedName>
        <fullName evidence="2">Sin1 middle CRIM domain-containing protein</fullName>
    </submittedName>
</protein>
<evidence type="ECO:0000313" key="1">
    <source>
        <dbReference type="Proteomes" id="UP000887580"/>
    </source>
</evidence>
<organism evidence="1 2">
    <name type="scientific">Panagrolaimus sp. PS1159</name>
    <dbReference type="NCBI Taxonomy" id="55785"/>
    <lineage>
        <taxon>Eukaryota</taxon>
        <taxon>Metazoa</taxon>
        <taxon>Ecdysozoa</taxon>
        <taxon>Nematoda</taxon>
        <taxon>Chromadorea</taxon>
        <taxon>Rhabditida</taxon>
        <taxon>Tylenchina</taxon>
        <taxon>Panagrolaimomorpha</taxon>
        <taxon>Panagrolaimoidea</taxon>
        <taxon>Panagrolaimidae</taxon>
        <taxon>Panagrolaimus</taxon>
    </lineage>
</organism>
<accession>A0AC35G6P5</accession>
<dbReference type="WBParaSite" id="PS1159_v2.g24028.t1">
    <property type="protein sequence ID" value="PS1159_v2.g24028.t1"/>
    <property type="gene ID" value="PS1159_v2.g24028"/>
</dbReference>
<reference evidence="2" key="1">
    <citation type="submission" date="2022-11" db="UniProtKB">
        <authorList>
            <consortium name="WormBaseParasite"/>
        </authorList>
    </citation>
    <scope>IDENTIFICATION</scope>
</reference>
<sequence length="683" mass="77355">MAYFSENDLQDCVRNGFIVEDSTGLCGLVLPPVKPKARPGGLPITFGENLSETESEHESHSPDFTIPEGPNHPQGIIPLSIFAKREEINKLGKVIYFGEKKMKGIQSYPTKQQDSPKNITSMTSKLLKANKFVSKNPFDEYAKFDVGGTMSPTKCKEFNVTMTFVEPTEEEEKSGEPFILTISIPNSAKISDLIGLCCFAYTRAERNPPITSPSDYQLYLADDDHSADTDFPRVDPNTKISQYFFQKLALVRKSDLPNFHESKMTVTVYLINGIRYQIEIENQDITLEYIRDEAMRLKELDMPQTMQDPGLNRINEYVLELLSQPNNPVKLSSTVANVGCTEFLMLRRNSTRGDFKPQMVKPRIIDRVSSSQALKSMNTPSTPQSAHRIPKLGRNNSDSQFPFPSTEEVEAPPEEFPVERLHKIRPKWSATLTIHPDAIEVTPNNIERRKTTLVPQSTPKLTFLDFDVIANAHLSNNGPHKRQIRIIWLWVPTEKIHELYSALKEINSKESPFNSQHTSKRPSSALAVVEEERSAATAARTLRSQTSISNESDLGRSRRSSRASTDKTKKGNDFIGLLDGARWKTLHLEAREEDAWNIGVKLNNVLDSRYSYVKQMFEQSRNGSKSPQDSALRLERITKTPTTTPTNNRDFTRPATPQTPGKTRRKISMNPMPYLNRMLSRQD</sequence>
<proteinExistence type="predicted"/>
<evidence type="ECO:0000313" key="2">
    <source>
        <dbReference type="WBParaSite" id="PS1159_v2.g24028.t1"/>
    </source>
</evidence>